<accession>A0A0F3RTU9</accession>
<keyword evidence="6" id="KW-1185">Reference proteome</keyword>
<reference evidence="4 5" key="1">
    <citation type="submission" date="2015-03" db="EMBL/GenBank/DDBJ databases">
        <authorList>
            <person name="Zheng J."/>
            <person name="Ganezle M."/>
        </authorList>
    </citation>
    <scope>NUCLEOTIDE SEQUENCE [LARGE SCALE GENOMIC DNA]</scope>
    <source>
        <strain evidence="4 5">LP38</strain>
    </source>
</reference>
<organism evidence="4 5">
    <name type="scientific">Levilactobacillus spicheri</name>
    <dbReference type="NCBI Taxonomy" id="216463"/>
    <lineage>
        <taxon>Bacteria</taxon>
        <taxon>Bacillati</taxon>
        <taxon>Bacillota</taxon>
        <taxon>Bacilli</taxon>
        <taxon>Lactobacillales</taxon>
        <taxon>Lactobacillaceae</taxon>
        <taxon>Levilactobacillus</taxon>
    </lineage>
</organism>
<feature type="transmembrane region" description="Helical" evidence="1">
    <location>
        <begin position="139"/>
        <end position="156"/>
    </location>
</feature>
<dbReference type="STRING" id="216463.VC81_02245"/>
<dbReference type="OrthoDB" id="2319376at2"/>
<dbReference type="Proteomes" id="UP000033491">
    <property type="component" value="Unassembled WGS sequence"/>
</dbReference>
<evidence type="ECO:0000313" key="3">
    <source>
        <dbReference type="EMBL" id="GEO65670.1"/>
    </source>
</evidence>
<evidence type="ECO:0000313" key="5">
    <source>
        <dbReference type="Proteomes" id="UP000033491"/>
    </source>
</evidence>
<proteinExistence type="predicted"/>
<keyword evidence="1" id="KW-0472">Membrane</keyword>
<sequence length="173" mass="18984">MRWEPLLLILLVASLSGLMIGMTMTNRRHRWLALVTLAYLTGLSAIVFTPLSFDGTSLYIMPVGVGRVNLTQLDVFNLGFMENIVLTLPLGLLIKWLLPRLSLLDVGLFGLFVGGTIETAQYVLSHHWLINRSSDINDVLANAAGILVGGLIVAIYQHVHATHQRKLAPSQAS</sequence>
<dbReference type="EMBL" id="BJZI01000002">
    <property type="protein sequence ID" value="GEO65670.1"/>
    <property type="molecule type" value="Genomic_DNA"/>
</dbReference>
<feature type="transmembrane region" description="Helical" evidence="1">
    <location>
        <begin position="106"/>
        <end position="124"/>
    </location>
</feature>
<dbReference type="InterPro" id="IPR006976">
    <property type="entry name" value="VanZ-like"/>
</dbReference>
<dbReference type="PATRIC" id="fig|216463.3.peg.2260"/>
<dbReference type="RefSeq" id="WP_045806537.1">
    <property type="nucleotide sequence ID" value="NZ_BJZI01000002.1"/>
</dbReference>
<evidence type="ECO:0000313" key="4">
    <source>
        <dbReference type="EMBL" id="KJW13310.1"/>
    </source>
</evidence>
<gene>
    <name evidence="3" type="ORF">LSP04_00890</name>
    <name evidence="4" type="ORF">VC81_02245</name>
</gene>
<dbReference type="Proteomes" id="UP000321691">
    <property type="component" value="Unassembled WGS sequence"/>
</dbReference>
<evidence type="ECO:0000313" key="6">
    <source>
        <dbReference type="Proteomes" id="UP000321691"/>
    </source>
</evidence>
<comment type="caution">
    <text evidence="4">The sequence shown here is derived from an EMBL/GenBank/DDBJ whole genome shotgun (WGS) entry which is preliminary data.</text>
</comment>
<dbReference type="PANTHER" id="PTHR36834">
    <property type="entry name" value="MEMBRANE PROTEIN-RELATED"/>
    <property type="match status" value="1"/>
</dbReference>
<keyword evidence="1" id="KW-1133">Transmembrane helix</keyword>
<feature type="domain" description="VanZ-like" evidence="2">
    <location>
        <begin position="37"/>
        <end position="155"/>
    </location>
</feature>
<feature type="transmembrane region" description="Helical" evidence="1">
    <location>
        <begin position="73"/>
        <end position="94"/>
    </location>
</feature>
<reference evidence="3 6" key="2">
    <citation type="submission" date="2019-07" db="EMBL/GenBank/DDBJ databases">
        <title>Whole genome shotgun sequence of Lactobacillus spicheri NBRC 107155.</title>
        <authorList>
            <person name="Hosoyama A."/>
            <person name="Uohara A."/>
            <person name="Ohji S."/>
            <person name="Ichikawa N."/>
        </authorList>
    </citation>
    <scope>NUCLEOTIDE SEQUENCE [LARGE SCALE GENOMIC DNA]</scope>
    <source>
        <strain evidence="3 6">NBRC 107155</strain>
    </source>
</reference>
<name>A0A0F3RTU9_9LACO</name>
<protein>
    <submittedName>
        <fullName evidence="4">Membrane protein</fullName>
    </submittedName>
</protein>
<dbReference type="AlphaFoldDB" id="A0A0F3RTU9"/>
<dbReference type="Pfam" id="PF04892">
    <property type="entry name" value="VanZ"/>
    <property type="match status" value="1"/>
</dbReference>
<dbReference type="EMBL" id="JZCR01000006">
    <property type="protein sequence ID" value="KJW13310.1"/>
    <property type="molecule type" value="Genomic_DNA"/>
</dbReference>
<evidence type="ECO:0000256" key="1">
    <source>
        <dbReference type="SAM" id="Phobius"/>
    </source>
</evidence>
<evidence type="ECO:0000259" key="2">
    <source>
        <dbReference type="Pfam" id="PF04892"/>
    </source>
</evidence>
<feature type="transmembrane region" description="Helical" evidence="1">
    <location>
        <begin position="6"/>
        <end position="24"/>
    </location>
</feature>
<dbReference type="InterPro" id="IPR053150">
    <property type="entry name" value="Teicoplanin_resist-assoc"/>
</dbReference>
<feature type="transmembrane region" description="Helical" evidence="1">
    <location>
        <begin position="31"/>
        <end position="53"/>
    </location>
</feature>
<dbReference type="PANTHER" id="PTHR36834:SF1">
    <property type="entry name" value="INTEGRAL MEMBRANE PROTEIN"/>
    <property type="match status" value="1"/>
</dbReference>
<keyword evidence="1" id="KW-0812">Transmembrane</keyword>